<dbReference type="RefSeq" id="WP_200812625.1">
    <property type="nucleotide sequence ID" value="NZ_FUYV01000089.1"/>
</dbReference>
<evidence type="ECO:0000313" key="3">
    <source>
        <dbReference type="EMBL" id="SKC24321.1"/>
    </source>
</evidence>
<proteinExistence type="inferred from homology"/>
<dbReference type="Proteomes" id="UP000191055">
    <property type="component" value="Unassembled WGS sequence"/>
</dbReference>
<dbReference type="InterPro" id="IPR001584">
    <property type="entry name" value="Integrase_cat-core"/>
</dbReference>
<name>A0A1T5HUT0_9BACT</name>
<sequence>TLHLDGLSNRKIGSMLSIHRNTINGYVHLFNASKHSKEELLDLENSELLKLFPSHTTIKNPRYNELMLYFEDMNQQRDYPGFTFLFHYKEYQQQSKEPYSYTQFMEHYHRKFPKEKGSMKLDHEPGHEVYIDFAGKKLQITNRETGEITPVEVFVTILPKSQYTYVEACLSQKREDLIHCMANALSYYGGVPKGIVSDNLKSAVTRASKYEPEINRSFKDFACHYNCAINPTRGYSPQDKALVENAVNLVYQRIYYPLRHMTFFSLEDLNREIRKLLVSYNDLLLQHRQASRRELFQSTDRECLKPLPETSYELKDYRRAKVQKIGYVFFSPDKNYYSVPYRYIGRQTQIQYTKSTVEVFYNHERIASHKRNPAPGSYTTNEDHLSSTHKAYSQWNPDYFKEKASKHGEHV</sequence>
<keyword evidence="4" id="KW-1185">Reference proteome</keyword>
<dbReference type="PROSITE" id="PS50994">
    <property type="entry name" value="INTEGRASE"/>
    <property type="match status" value="1"/>
</dbReference>
<dbReference type="GO" id="GO:0003676">
    <property type="term" value="F:nucleic acid binding"/>
    <property type="evidence" value="ECO:0007669"/>
    <property type="project" value="InterPro"/>
</dbReference>
<dbReference type="InterPro" id="IPR036397">
    <property type="entry name" value="RNaseH_sf"/>
</dbReference>
<evidence type="ECO:0000313" key="4">
    <source>
        <dbReference type="Proteomes" id="UP000191055"/>
    </source>
</evidence>
<dbReference type="Gene3D" id="3.30.420.10">
    <property type="entry name" value="Ribonuclease H-like superfamily/Ribonuclease H"/>
    <property type="match status" value="1"/>
</dbReference>
<dbReference type="InterPro" id="IPR012337">
    <property type="entry name" value="RNaseH-like_sf"/>
</dbReference>
<organism evidence="3 4">
    <name type="scientific">Alkalitalea saponilacus</name>
    <dbReference type="NCBI Taxonomy" id="889453"/>
    <lineage>
        <taxon>Bacteria</taxon>
        <taxon>Pseudomonadati</taxon>
        <taxon>Bacteroidota</taxon>
        <taxon>Bacteroidia</taxon>
        <taxon>Marinilabiliales</taxon>
        <taxon>Marinilabiliaceae</taxon>
        <taxon>Alkalitalea</taxon>
    </lineage>
</organism>
<comment type="similarity">
    <text evidence="1">Belongs to the transposase IS21/IS408/IS1162 family.</text>
</comment>
<accession>A0A1T5HUT0</accession>
<feature type="non-terminal residue" evidence="3">
    <location>
        <position position="411"/>
    </location>
</feature>
<feature type="non-terminal residue" evidence="3">
    <location>
        <position position="1"/>
    </location>
</feature>
<reference evidence="3 4" key="1">
    <citation type="submission" date="2017-02" db="EMBL/GenBank/DDBJ databases">
        <authorList>
            <person name="Peterson S.W."/>
        </authorList>
    </citation>
    <scope>NUCLEOTIDE SEQUENCE [LARGE SCALE GENOMIC DNA]</scope>
    <source>
        <strain evidence="3 4">DSM 24412</strain>
    </source>
</reference>
<dbReference type="PANTHER" id="PTHR35004">
    <property type="entry name" value="TRANSPOSASE RV3428C-RELATED"/>
    <property type="match status" value="1"/>
</dbReference>
<dbReference type="NCBIfam" id="NF033546">
    <property type="entry name" value="transpos_IS21"/>
    <property type="match status" value="1"/>
</dbReference>
<dbReference type="EMBL" id="FUYV01000089">
    <property type="protein sequence ID" value="SKC24321.1"/>
    <property type="molecule type" value="Genomic_DNA"/>
</dbReference>
<gene>
    <name evidence="3" type="ORF">SAMN03080601_03623</name>
</gene>
<dbReference type="Pfam" id="PF22483">
    <property type="entry name" value="Mu-transpos_C_2"/>
    <property type="match status" value="1"/>
</dbReference>
<evidence type="ECO:0000259" key="2">
    <source>
        <dbReference type="PROSITE" id="PS50994"/>
    </source>
</evidence>
<feature type="domain" description="Integrase catalytic" evidence="2">
    <location>
        <begin position="121"/>
        <end position="302"/>
    </location>
</feature>
<dbReference type="SUPFAM" id="SSF53098">
    <property type="entry name" value="Ribonuclease H-like"/>
    <property type="match status" value="1"/>
</dbReference>
<dbReference type="PANTHER" id="PTHR35004:SF8">
    <property type="entry name" value="TRANSPOSASE RV3428C-RELATED"/>
    <property type="match status" value="1"/>
</dbReference>
<dbReference type="STRING" id="889453.SAMN03080601_03623"/>
<dbReference type="InterPro" id="IPR054353">
    <property type="entry name" value="IstA-like_C"/>
</dbReference>
<protein>
    <submittedName>
        <fullName evidence="3">Transposase</fullName>
    </submittedName>
</protein>
<dbReference type="AlphaFoldDB" id="A0A1T5HUT0"/>
<evidence type="ECO:0000256" key="1">
    <source>
        <dbReference type="ARBA" id="ARBA00009277"/>
    </source>
</evidence>
<dbReference type="GO" id="GO:0015074">
    <property type="term" value="P:DNA integration"/>
    <property type="evidence" value="ECO:0007669"/>
    <property type="project" value="InterPro"/>
</dbReference>